<dbReference type="Proteomes" id="UP001159363">
    <property type="component" value="Chromosome 5"/>
</dbReference>
<name>A0ABQ9HDE9_9NEOP</name>
<proteinExistence type="predicted"/>
<organism evidence="1 2">
    <name type="scientific">Dryococelus australis</name>
    <dbReference type="NCBI Taxonomy" id="614101"/>
    <lineage>
        <taxon>Eukaryota</taxon>
        <taxon>Metazoa</taxon>
        <taxon>Ecdysozoa</taxon>
        <taxon>Arthropoda</taxon>
        <taxon>Hexapoda</taxon>
        <taxon>Insecta</taxon>
        <taxon>Pterygota</taxon>
        <taxon>Neoptera</taxon>
        <taxon>Polyneoptera</taxon>
        <taxon>Phasmatodea</taxon>
        <taxon>Verophasmatodea</taxon>
        <taxon>Anareolatae</taxon>
        <taxon>Phasmatidae</taxon>
        <taxon>Eurycanthinae</taxon>
        <taxon>Dryococelus</taxon>
    </lineage>
</organism>
<accession>A0ABQ9HDE9</accession>
<evidence type="ECO:0000313" key="2">
    <source>
        <dbReference type="Proteomes" id="UP001159363"/>
    </source>
</evidence>
<sequence length="110" mass="12612">MQAAKAGLQISFEKTHFITSIKSATKKLVVNQGKIRQVEKFKYLGKWIEPNICGKEAFVSRIKKLEMAYHLTKDVYNKLSVSFNAKLRHYCTVIRPEALYKAECLGMNKA</sequence>
<comment type="caution">
    <text evidence="1">The sequence shown here is derived from an EMBL/GenBank/DDBJ whole genome shotgun (WGS) entry which is preliminary data.</text>
</comment>
<keyword evidence="2" id="KW-1185">Reference proteome</keyword>
<reference evidence="1 2" key="1">
    <citation type="submission" date="2023-02" db="EMBL/GenBank/DDBJ databases">
        <title>LHISI_Scaffold_Assembly.</title>
        <authorList>
            <person name="Stuart O.P."/>
            <person name="Cleave R."/>
            <person name="Magrath M.J.L."/>
            <person name="Mikheyev A.S."/>
        </authorList>
    </citation>
    <scope>NUCLEOTIDE SEQUENCE [LARGE SCALE GENOMIC DNA]</scope>
    <source>
        <strain evidence="1">Daus_M_001</strain>
        <tissue evidence="1">Leg muscle</tissue>
    </source>
</reference>
<protein>
    <recommendedName>
        <fullName evidence="3">Reverse transcriptase</fullName>
    </recommendedName>
</protein>
<dbReference type="EMBL" id="JARBHB010000006">
    <property type="protein sequence ID" value="KAJ8882277.1"/>
    <property type="molecule type" value="Genomic_DNA"/>
</dbReference>
<gene>
    <name evidence="1" type="ORF">PR048_018765</name>
</gene>
<evidence type="ECO:0008006" key="3">
    <source>
        <dbReference type="Google" id="ProtNLM"/>
    </source>
</evidence>
<evidence type="ECO:0000313" key="1">
    <source>
        <dbReference type="EMBL" id="KAJ8882277.1"/>
    </source>
</evidence>